<keyword evidence="3" id="KW-1185">Reference proteome</keyword>
<evidence type="ECO:0000313" key="2">
    <source>
        <dbReference type="EMBL" id="MBW0493855.1"/>
    </source>
</evidence>
<evidence type="ECO:0000256" key="1">
    <source>
        <dbReference type="SAM" id="MobiDB-lite"/>
    </source>
</evidence>
<comment type="caution">
    <text evidence="2">The sequence shown here is derived from an EMBL/GenBank/DDBJ whole genome shotgun (WGS) entry which is preliminary data.</text>
</comment>
<proteinExistence type="predicted"/>
<dbReference type="Proteomes" id="UP000765509">
    <property type="component" value="Unassembled WGS sequence"/>
</dbReference>
<dbReference type="AlphaFoldDB" id="A0A9Q3H9C9"/>
<reference evidence="2" key="1">
    <citation type="submission" date="2021-03" db="EMBL/GenBank/DDBJ databases">
        <title>Draft genome sequence of rust myrtle Austropuccinia psidii MF-1, a brazilian biotype.</title>
        <authorList>
            <person name="Quecine M.C."/>
            <person name="Pachon D.M.R."/>
            <person name="Bonatelli M.L."/>
            <person name="Correr F.H."/>
            <person name="Franceschini L.M."/>
            <person name="Leite T.F."/>
            <person name="Margarido G.R.A."/>
            <person name="Almeida C.A."/>
            <person name="Ferrarezi J.A."/>
            <person name="Labate C.A."/>
        </authorList>
    </citation>
    <scope>NUCLEOTIDE SEQUENCE</scope>
    <source>
        <strain evidence="2">MF-1</strain>
    </source>
</reference>
<protein>
    <submittedName>
        <fullName evidence="2">Uncharacterized protein</fullName>
    </submittedName>
</protein>
<organism evidence="2 3">
    <name type="scientific">Austropuccinia psidii MF-1</name>
    <dbReference type="NCBI Taxonomy" id="1389203"/>
    <lineage>
        <taxon>Eukaryota</taxon>
        <taxon>Fungi</taxon>
        <taxon>Dikarya</taxon>
        <taxon>Basidiomycota</taxon>
        <taxon>Pucciniomycotina</taxon>
        <taxon>Pucciniomycetes</taxon>
        <taxon>Pucciniales</taxon>
        <taxon>Sphaerophragmiaceae</taxon>
        <taxon>Austropuccinia</taxon>
    </lineage>
</organism>
<name>A0A9Q3H9C9_9BASI</name>
<sequence>MDKIVKTLQKGHAQLSKASEETNEILNQVFEKQYHFKRGNDCLDQDIKQFLNVCQNMKPQPQGHVLDDPYHQENIKKGALLVNKAISPSQYQNEDNTFYSEKEDLKQLPEASSWPKLPGPGEYDHMELIYYIDRLFIDVPSISDYWITSRLNTEFKGHASIWNTEMKGIHGRRNWPWWKSQIIQEYRNGTCIWQKTMSFENGKYSVEKDPYEFCLRQSKRLKAIDPQMNIQMRNQKLLTQIPGELEHKLNCRCNQSCTLNDIANTLPDLRKRKNIGKYSSYRGNGFREKKSFRVDLKHKPKEKMAEVIKKKNNCHNWGSTDHYANNCPNAKKKVYSIEQVPEEKSPTEDSELDSMGGAIREQSDNDQDPREEFLVEYQEETQLEIWEIQLEAGITQDTANKNFFKHTQYAQTFLVTPTKGTAYILGTATKITVFIKNAQHPLIFDSDSHCSIVAKDHLDNHFPNWEKQLLPTKARKI</sequence>
<gene>
    <name evidence="2" type="ORF">O181_033570</name>
</gene>
<evidence type="ECO:0000313" key="3">
    <source>
        <dbReference type="Proteomes" id="UP000765509"/>
    </source>
</evidence>
<feature type="region of interest" description="Disordered" evidence="1">
    <location>
        <begin position="340"/>
        <end position="369"/>
    </location>
</feature>
<accession>A0A9Q3H9C9</accession>
<dbReference type="EMBL" id="AVOT02012277">
    <property type="protein sequence ID" value="MBW0493855.1"/>
    <property type="molecule type" value="Genomic_DNA"/>
</dbReference>